<evidence type="ECO:0000256" key="5">
    <source>
        <dbReference type="ARBA" id="ARBA00022833"/>
    </source>
</evidence>
<evidence type="ECO:0000256" key="3">
    <source>
        <dbReference type="ARBA" id="ARBA00022490"/>
    </source>
</evidence>
<comment type="similarity">
    <text evidence="2">Belongs to the Fur family.</text>
</comment>
<keyword evidence="5" id="KW-0862">Zinc</keyword>
<gene>
    <name evidence="9" type="ORF">GCM10008983_03640</name>
</gene>
<keyword evidence="10" id="KW-1185">Reference proteome</keyword>
<keyword evidence="3" id="KW-0963">Cytoplasm</keyword>
<dbReference type="Gene3D" id="1.10.10.10">
    <property type="entry name" value="Winged helix-like DNA-binding domain superfamily/Winged helix DNA-binding domain"/>
    <property type="match status" value="1"/>
</dbReference>
<dbReference type="InterPro" id="IPR043135">
    <property type="entry name" value="Fur_C"/>
</dbReference>
<dbReference type="CDD" id="cd07153">
    <property type="entry name" value="Fur_like"/>
    <property type="match status" value="1"/>
</dbReference>
<evidence type="ECO:0000313" key="9">
    <source>
        <dbReference type="EMBL" id="GAA0430510.1"/>
    </source>
</evidence>
<dbReference type="PANTHER" id="PTHR33202">
    <property type="entry name" value="ZINC UPTAKE REGULATION PROTEIN"/>
    <property type="match status" value="1"/>
</dbReference>
<accession>A0ABP3IWQ3</accession>
<dbReference type="Gene3D" id="3.30.1490.190">
    <property type="match status" value="1"/>
</dbReference>
<proteinExistence type="inferred from homology"/>
<dbReference type="EMBL" id="BAAADM010000007">
    <property type="protein sequence ID" value="GAA0430510.1"/>
    <property type="molecule type" value="Genomic_DNA"/>
</dbReference>
<dbReference type="Proteomes" id="UP001501459">
    <property type="component" value="Unassembled WGS sequence"/>
</dbReference>
<keyword evidence="7" id="KW-0238">DNA-binding</keyword>
<dbReference type="InterPro" id="IPR036390">
    <property type="entry name" value="WH_DNA-bd_sf"/>
</dbReference>
<keyword evidence="4" id="KW-0678">Repressor</keyword>
<evidence type="ECO:0000256" key="2">
    <source>
        <dbReference type="ARBA" id="ARBA00007957"/>
    </source>
</evidence>
<dbReference type="RefSeq" id="WP_343750789.1">
    <property type="nucleotide sequence ID" value="NZ_BAAADM010000007.1"/>
</dbReference>
<sequence length="137" mass="15684">MKLNDALQQLKSHGYKTTAKRKDMLAFFAEADGYRTAKDLIGYMEPTYAGISYDTVYRNLHLFHDVGVLEATELNGEKHFRFSCSHRHHHHFICKDCGKTKTLDICPMDEIRQSLGNYAIEGHKLEVYGLCPVCQEG</sequence>
<evidence type="ECO:0000256" key="8">
    <source>
        <dbReference type="ARBA" id="ARBA00023163"/>
    </source>
</evidence>
<comment type="subcellular location">
    <subcellularLocation>
        <location evidence="1">Cytoplasm</location>
    </subcellularLocation>
</comment>
<name>A0ABP3IWQ3_9BACI</name>
<evidence type="ECO:0000256" key="6">
    <source>
        <dbReference type="ARBA" id="ARBA00023015"/>
    </source>
</evidence>
<evidence type="ECO:0000256" key="4">
    <source>
        <dbReference type="ARBA" id="ARBA00022491"/>
    </source>
</evidence>
<reference evidence="10" key="1">
    <citation type="journal article" date="2019" name="Int. J. Syst. Evol. Microbiol.">
        <title>The Global Catalogue of Microorganisms (GCM) 10K type strain sequencing project: providing services to taxonomists for standard genome sequencing and annotation.</title>
        <authorList>
            <consortium name="The Broad Institute Genomics Platform"/>
            <consortium name="The Broad Institute Genome Sequencing Center for Infectious Disease"/>
            <person name="Wu L."/>
            <person name="Ma J."/>
        </authorList>
    </citation>
    <scope>NUCLEOTIDE SEQUENCE [LARGE SCALE GENOMIC DNA]</scope>
    <source>
        <strain evidence="10">JCM 12149</strain>
    </source>
</reference>
<dbReference type="InterPro" id="IPR002481">
    <property type="entry name" value="FUR"/>
</dbReference>
<dbReference type="Pfam" id="PF01475">
    <property type="entry name" value="FUR"/>
    <property type="match status" value="1"/>
</dbReference>
<comment type="caution">
    <text evidence="9">The sequence shown here is derived from an EMBL/GenBank/DDBJ whole genome shotgun (WGS) entry which is preliminary data.</text>
</comment>
<dbReference type="SUPFAM" id="SSF46785">
    <property type="entry name" value="Winged helix' DNA-binding domain"/>
    <property type="match status" value="1"/>
</dbReference>
<evidence type="ECO:0000313" key="10">
    <source>
        <dbReference type="Proteomes" id="UP001501459"/>
    </source>
</evidence>
<keyword evidence="6" id="KW-0805">Transcription regulation</keyword>
<keyword evidence="8" id="KW-0804">Transcription</keyword>
<dbReference type="PANTHER" id="PTHR33202:SF1">
    <property type="entry name" value="FERRIC UPTAKE REGULATION PROTEIN"/>
    <property type="match status" value="1"/>
</dbReference>
<organism evidence="9 10">
    <name type="scientific">Lentibacillus halophilus</name>
    <dbReference type="NCBI Taxonomy" id="295065"/>
    <lineage>
        <taxon>Bacteria</taxon>
        <taxon>Bacillati</taxon>
        <taxon>Bacillota</taxon>
        <taxon>Bacilli</taxon>
        <taxon>Bacillales</taxon>
        <taxon>Bacillaceae</taxon>
        <taxon>Lentibacillus</taxon>
    </lineage>
</organism>
<evidence type="ECO:0000256" key="7">
    <source>
        <dbReference type="ARBA" id="ARBA00023125"/>
    </source>
</evidence>
<protein>
    <submittedName>
        <fullName evidence="9">Fur family transcriptional regulator</fullName>
    </submittedName>
</protein>
<dbReference type="InterPro" id="IPR036388">
    <property type="entry name" value="WH-like_DNA-bd_sf"/>
</dbReference>
<evidence type="ECO:0000256" key="1">
    <source>
        <dbReference type="ARBA" id="ARBA00004496"/>
    </source>
</evidence>